<dbReference type="AlphaFoldDB" id="A0A9N9H0Y2"/>
<dbReference type="PANTHER" id="PTHR36182">
    <property type="entry name" value="PROTEIN, PUTATIVE (AFU_ORTHOLOGUE AFUA_6G10930)-RELATED"/>
    <property type="match status" value="1"/>
</dbReference>
<dbReference type="OrthoDB" id="2342176at2759"/>
<feature type="region of interest" description="Disordered" evidence="1">
    <location>
        <begin position="211"/>
        <end position="233"/>
    </location>
</feature>
<gene>
    <name evidence="3" type="ORF">AGERDE_LOCUS11348</name>
</gene>
<accession>A0A9N9H0Y2</accession>
<feature type="signal peptide" evidence="2">
    <location>
        <begin position="1"/>
        <end position="25"/>
    </location>
</feature>
<evidence type="ECO:0000256" key="1">
    <source>
        <dbReference type="SAM" id="MobiDB-lite"/>
    </source>
</evidence>
<sequence length="245" mass="26790">MTLISYLAFSIVCVVILLLGDGVFAHSSMKYPLPRGHPLNPNTPKKDFECMTAPLNGGISCPKKPFPCGGYPVDTKVTQVFQAGEIINVKFYNPNFPGKLTSADAKRNQGRHNGGFCEFALSYDGGKTYTVIATYHRTCPDIFFDWKVKIPEAAPSCNKRGKCIFSWSWINSDANREFYQNCADVKIVGNSRKPLPIIDITRVNLPPKFKKIISPPGDPSNTGNAKGRGPLSSDVSANLALKIGS</sequence>
<comment type="caution">
    <text evidence="3">The sequence shown here is derived from an EMBL/GenBank/DDBJ whole genome shotgun (WGS) entry which is preliminary data.</text>
</comment>
<feature type="chain" id="PRO_5040286507" evidence="2">
    <location>
        <begin position="26"/>
        <end position="245"/>
    </location>
</feature>
<keyword evidence="4" id="KW-1185">Reference proteome</keyword>
<protein>
    <submittedName>
        <fullName evidence="3">1638_t:CDS:1</fullName>
    </submittedName>
</protein>
<organism evidence="3 4">
    <name type="scientific">Ambispora gerdemannii</name>
    <dbReference type="NCBI Taxonomy" id="144530"/>
    <lineage>
        <taxon>Eukaryota</taxon>
        <taxon>Fungi</taxon>
        <taxon>Fungi incertae sedis</taxon>
        <taxon>Mucoromycota</taxon>
        <taxon>Glomeromycotina</taxon>
        <taxon>Glomeromycetes</taxon>
        <taxon>Archaeosporales</taxon>
        <taxon>Ambisporaceae</taxon>
        <taxon>Ambispora</taxon>
    </lineage>
</organism>
<reference evidence="3" key="1">
    <citation type="submission" date="2021-06" db="EMBL/GenBank/DDBJ databases">
        <authorList>
            <person name="Kallberg Y."/>
            <person name="Tangrot J."/>
            <person name="Rosling A."/>
        </authorList>
    </citation>
    <scope>NUCLEOTIDE SEQUENCE</scope>
    <source>
        <strain evidence="3">MT106</strain>
    </source>
</reference>
<dbReference type="EMBL" id="CAJVPL010004633">
    <property type="protein sequence ID" value="CAG8649672.1"/>
    <property type="molecule type" value="Genomic_DNA"/>
</dbReference>
<dbReference type="PANTHER" id="PTHR36182:SF1">
    <property type="entry name" value="PROTEIN, PUTATIVE (AFU_ORTHOLOGUE AFUA_6G10930)-RELATED"/>
    <property type="match status" value="1"/>
</dbReference>
<proteinExistence type="predicted"/>
<evidence type="ECO:0000313" key="3">
    <source>
        <dbReference type="EMBL" id="CAG8649672.1"/>
    </source>
</evidence>
<keyword evidence="2" id="KW-0732">Signal</keyword>
<dbReference type="Proteomes" id="UP000789831">
    <property type="component" value="Unassembled WGS sequence"/>
</dbReference>
<dbReference type="Gene3D" id="2.70.50.70">
    <property type="match status" value="1"/>
</dbReference>
<evidence type="ECO:0000256" key="2">
    <source>
        <dbReference type="SAM" id="SignalP"/>
    </source>
</evidence>
<evidence type="ECO:0000313" key="4">
    <source>
        <dbReference type="Proteomes" id="UP000789831"/>
    </source>
</evidence>
<name>A0A9N9H0Y2_9GLOM</name>